<evidence type="ECO:0000313" key="1">
    <source>
        <dbReference type="EMBL" id="KQC86052.1"/>
    </source>
</evidence>
<sequence length="81" mass="8979">MVKLNKQTTVTGVCALTVDGKEKQVAYMNATIPVGGTPNIGRSIQDVELFNTNKEEVLKDFAAFDEYIYSLMETEETKTAE</sequence>
<name>A0AAW3JU17_9FIRM</name>
<dbReference type="RefSeq" id="WP_055941246.1">
    <property type="nucleotide sequence ID" value="NZ_LLKB01000001.1"/>
</dbReference>
<dbReference type="Proteomes" id="UP000050833">
    <property type="component" value="Unassembled WGS sequence"/>
</dbReference>
<reference evidence="1 2" key="1">
    <citation type="submission" date="2015-10" db="EMBL/GenBank/DDBJ databases">
        <title>Butyribacter intestini gen. nov., sp. nov., a butyric acid-producing bacterium of the family Lachnospiraceae isolated from the human faeces.</title>
        <authorList>
            <person name="Zou Y."/>
            <person name="Xue W."/>
            <person name="Luo G."/>
            <person name="Lv M."/>
        </authorList>
    </citation>
    <scope>NUCLEOTIDE SEQUENCE [LARGE SCALE GENOMIC DNA]</scope>
    <source>
        <strain evidence="1 2">TF01-11</strain>
    </source>
</reference>
<comment type="caution">
    <text evidence="1">The sequence shown here is derived from an EMBL/GenBank/DDBJ whole genome shotgun (WGS) entry which is preliminary data.</text>
</comment>
<dbReference type="AlphaFoldDB" id="A0AAW3JU17"/>
<keyword evidence="2" id="KW-1185">Reference proteome</keyword>
<dbReference type="EMBL" id="LLKB01000001">
    <property type="protein sequence ID" value="KQC86052.1"/>
    <property type="molecule type" value="Genomic_DNA"/>
</dbReference>
<organism evidence="1 2">
    <name type="scientific">Butyribacter intestini</name>
    <dbReference type="NCBI Taxonomy" id="1703332"/>
    <lineage>
        <taxon>Bacteria</taxon>
        <taxon>Bacillati</taxon>
        <taxon>Bacillota</taxon>
        <taxon>Clostridia</taxon>
        <taxon>Lachnospirales</taxon>
        <taxon>Lachnospiraceae</taxon>
        <taxon>Butyribacter</taxon>
    </lineage>
</organism>
<proteinExistence type="predicted"/>
<evidence type="ECO:0000313" key="2">
    <source>
        <dbReference type="Proteomes" id="UP000050833"/>
    </source>
</evidence>
<gene>
    <name evidence="1" type="ORF">APZ18_02335</name>
</gene>
<accession>A0AAW3JU17</accession>
<evidence type="ECO:0008006" key="3">
    <source>
        <dbReference type="Google" id="ProtNLM"/>
    </source>
</evidence>
<protein>
    <recommendedName>
        <fullName evidence="3">Phage protein</fullName>
    </recommendedName>
</protein>